<keyword evidence="1" id="KW-0472">Membrane</keyword>
<comment type="caution">
    <text evidence="2">The sequence shown here is derived from an EMBL/GenBank/DDBJ whole genome shotgun (WGS) entry which is preliminary data.</text>
</comment>
<accession>A0A2W1JNH6</accession>
<keyword evidence="1" id="KW-1133">Transmembrane helix</keyword>
<protein>
    <submittedName>
        <fullName evidence="2">Uncharacterized protein</fullName>
    </submittedName>
</protein>
<evidence type="ECO:0000313" key="3">
    <source>
        <dbReference type="Proteomes" id="UP000248857"/>
    </source>
</evidence>
<gene>
    <name evidence="2" type="ORF">C1752_00671</name>
</gene>
<keyword evidence="1" id="KW-0812">Transmembrane</keyword>
<sequence>MLRRKNDSCESNQINIFDYKMFSVMVMIGGISVLSLAYTLNRSCVADSQAPRTAWVEKEAIRSVSGVNTSPASIDQHSQEFVFKYPDGSEKIVDISNNARDTKVREGIMFRHNAARQGI</sequence>
<dbReference type="AlphaFoldDB" id="A0A2W1JNH6"/>
<dbReference type="EMBL" id="PQWO01000002">
    <property type="protein sequence ID" value="PZD74883.1"/>
    <property type="molecule type" value="Genomic_DNA"/>
</dbReference>
<keyword evidence="3" id="KW-1185">Reference proteome</keyword>
<dbReference type="RefSeq" id="WP_146242268.1">
    <property type="nucleotide sequence ID" value="NZ_CAWNWM010000002.1"/>
</dbReference>
<dbReference type="Proteomes" id="UP000248857">
    <property type="component" value="Unassembled WGS sequence"/>
</dbReference>
<evidence type="ECO:0000256" key="1">
    <source>
        <dbReference type="SAM" id="Phobius"/>
    </source>
</evidence>
<reference evidence="2 3" key="1">
    <citation type="journal article" date="2018" name="Sci. Rep.">
        <title>A novel species of the marine cyanobacterium Acaryochloris with a unique pigment content and lifestyle.</title>
        <authorList>
            <person name="Partensky F."/>
            <person name="Six C."/>
            <person name="Ratin M."/>
            <person name="Garczarek L."/>
            <person name="Vaulot D."/>
            <person name="Probert I."/>
            <person name="Calteau A."/>
            <person name="Gourvil P."/>
            <person name="Marie D."/>
            <person name="Grebert T."/>
            <person name="Bouchier C."/>
            <person name="Le Panse S."/>
            <person name="Gachenot M."/>
            <person name="Rodriguez F."/>
            <person name="Garrido J.L."/>
        </authorList>
    </citation>
    <scope>NUCLEOTIDE SEQUENCE [LARGE SCALE GENOMIC DNA]</scope>
    <source>
        <strain evidence="2 3">RCC1774</strain>
    </source>
</reference>
<organism evidence="2 3">
    <name type="scientific">Acaryochloris thomasi RCC1774</name>
    <dbReference type="NCBI Taxonomy" id="1764569"/>
    <lineage>
        <taxon>Bacteria</taxon>
        <taxon>Bacillati</taxon>
        <taxon>Cyanobacteriota</taxon>
        <taxon>Cyanophyceae</taxon>
        <taxon>Acaryochloridales</taxon>
        <taxon>Acaryochloridaceae</taxon>
        <taxon>Acaryochloris</taxon>
        <taxon>Acaryochloris thomasi</taxon>
    </lineage>
</organism>
<evidence type="ECO:0000313" key="2">
    <source>
        <dbReference type="EMBL" id="PZD74883.1"/>
    </source>
</evidence>
<name>A0A2W1JNH6_9CYAN</name>
<feature type="transmembrane region" description="Helical" evidence="1">
    <location>
        <begin position="21"/>
        <end position="40"/>
    </location>
</feature>
<proteinExistence type="predicted"/>